<keyword evidence="2" id="KW-1133">Transmembrane helix</keyword>
<keyword evidence="2" id="KW-0472">Membrane</keyword>
<dbReference type="EMBL" id="MIGC01006424">
    <property type="protein sequence ID" value="PHJ16227.1"/>
    <property type="molecule type" value="Genomic_DNA"/>
</dbReference>
<protein>
    <recommendedName>
        <fullName evidence="5">Transmembrane protein</fullName>
    </recommendedName>
</protein>
<organism evidence="3 4">
    <name type="scientific">Cystoisospora suis</name>
    <dbReference type="NCBI Taxonomy" id="483139"/>
    <lineage>
        <taxon>Eukaryota</taxon>
        <taxon>Sar</taxon>
        <taxon>Alveolata</taxon>
        <taxon>Apicomplexa</taxon>
        <taxon>Conoidasida</taxon>
        <taxon>Coccidia</taxon>
        <taxon>Eucoccidiorida</taxon>
        <taxon>Eimeriorina</taxon>
        <taxon>Sarcocystidae</taxon>
        <taxon>Cystoisospora</taxon>
    </lineage>
</organism>
<feature type="transmembrane region" description="Helical" evidence="2">
    <location>
        <begin position="356"/>
        <end position="379"/>
    </location>
</feature>
<gene>
    <name evidence="3" type="ORF">CSUI_009961</name>
</gene>
<feature type="non-terminal residue" evidence="3">
    <location>
        <position position="1"/>
    </location>
</feature>
<feature type="region of interest" description="Disordered" evidence="1">
    <location>
        <begin position="54"/>
        <end position="76"/>
    </location>
</feature>
<dbReference type="OrthoDB" id="333264at2759"/>
<dbReference type="VEuPathDB" id="ToxoDB:CSUI_009961"/>
<evidence type="ECO:0000313" key="3">
    <source>
        <dbReference type="EMBL" id="PHJ16227.1"/>
    </source>
</evidence>
<sequence length="399" mass="44989">DRNSAHLTPAYVYHAYLLPPICPHEYSTAACIQCYTSDDLWLSRGAWKRFLSSTTTTSSHGKNSIPGIAGGSSREEERLRRRGLAAEKAEVLHPNNPLLIPFAPPSTEEEKHRQHQAYRTQDGHLLYLDHEDHLLRLSSSSSSLSSSLYLQGYRDVPGEDTRGSAGRDLHGLSSLQPRNSLVREKKKLPLHLWIFLGGKDMQALDGIVLAWKFLRFASEIPPSEFVGDPGEKTLFQHERDRIPSQEQNSQQWGDRRLPPISLYTNYHQAGRNPGMEQTTEAANGTTPRHYTNKREFNPFGPLLYDLSGVSEEKKYRISFLMIDTPGYGNSSGHPSPDTIRSSALQVTPFSLSLSPLLLSLSLSLSFFFLSLFGLSRQGLAVLERRRRRQGDFSCFLLFF</sequence>
<dbReference type="Proteomes" id="UP000221165">
    <property type="component" value="Unassembled WGS sequence"/>
</dbReference>
<reference evidence="3 4" key="1">
    <citation type="journal article" date="2017" name="Int. J. Parasitol.">
        <title>The genome of the protozoan parasite Cystoisospora suis and a reverse vaccinology approach to identify vaccine candidates.</title>
        <authorList>
            <person name="Palmieri N."/>
            <person name="Shrestha A."/>
            <person name="Ruttkowski B."/>
            <person name="Beck T."/>
            <person name="Vogl C."/>
            <person name="Tomley F."/>
            <person name="Blake D.P."/>
            <person name="Joachim A."/>
        </authorList>
    </citation>
    <scope>NUCLEOTIDE SEQUENCE [LARGE SCALE GENOMIC DNA]</scope>
    <source>
        <strain evidence="3 4">Wien I</strain>
    </source>
</reference>
<dbReference type="AlphaFoldDB" id="A0A2C6KFA0"/>
<dbReference type="RefSeq" id="XP_067917956.1">
    <property type="nucleotide sequence ID" value="XM_068070069.1"/>
</dbReference>
<comment type="caution">
    <text evidence="3">The sequence shown here is derived from an EMBL/GenBank/DDBJ whole genome shotgun (WGS) entry which is preliminary data.</text>
</comment>
<accession>A0A2C6KFA0</accession>
<dbReference type="GeneID" id="94433280"/>
<evidence type="ECO:0000256" key="1">
    <source>
        <dbReference type="SAM" id="MobiDB-lite"/>
    </source>
</evidence>
<feature type="region of interest" description="Disordered" evidence="1">
    <location>
        <begin position="270"/>
        <end position="291"/>
    </location>
</feature>
<evidence type="ECO:0000313" key="4">
    <source>
        <dbReference type="Proteomes" id="UP000221165"/>
    </source>
</evidence>
<proteinExistence type="predicted"/>
<evidence type="ECO:0008006" key="5">
    <source>
        <dbReference type="Google" id="ProtNLM"/>
    </source>
</evidence>
<keyword evidence="4" id="KW-1185">Reference proteome</keyword>
<keyword evidence="2" id="KW-0812">Transmembrane</keyword>
<name>A0A2C6KFA0_9APIC</name>
<evidence type="ECO:0000256" key="2">
    <source>
        <dbReference type="SAM" id="Phobius"/>
    </source>
</evidence>
<feature type="compositionally biased region" description="Polar residues" evidence="1">
    <location>
        <begin position="275"/>
        <end position="289"/>
    </location>
</feature>